<proteinExistence type="inferred from homology"/>
<dbReference type="OrthoDB" id="2831072at2759"/>
<evidence type="ECO:0000313" key="5">
    <source>
        <dbReference type="EMBL" id="TDL13814.1"/>
    </source>
</evidence>
<evidence type="ECO:0000259" key="4">
    <source>
        <dbReference type="Pfam" id="PF03061"/>
    </source>
</evidence>
<dbReference type="Gene3D" id="3.10.129.10">
    <property type="entry name" value="Hotdog Thioesterase"/>
    <property type="match status" value="1"/>
</dbReference>
<keyword evidence="7" id="KW-1185">Reference proteome</keyword>
<keyword evidence="2" id="KW-0378">Hydrolase</keyword>
<protein>
    <recommendedName>
        <fullName evidence="4">Thioesterase domain-containing protein</fullName>
    </recommendedName>
</protein>
<dbReference type="EMBL" id="ML170456">
    <property type="protein sequence ID" value="TDL13814.1"/>
    <property type="molecule type" value="Genomic_DNA"/>
</dbReference>
<dbReference type="STRING" id="50990.A0A4R5XIB2"/>
<dbReference type="GO" id="GO:0047617">
    <property type="term" value="F:fatty acyl-CoA hydrolase activity"/>
    <property type="evidence" value="ECO:0007669"/>
    <property type="project" value="InterPro"/>
</dbReference>
<evidence type="ECO:0000313" key="7">
    <source>
        <dbReference type="Proteomes" id="UP000294933"/>
    </source>
</evidence>
<evidence type="ECO:0000256" key="2">
    <source>
        <dbReference type="ARBA" id="ARBA00022801"/>
    </source>
</evidence>
<evidence type="ECO:0000313" key="6">
    <source>
        <dbReference type="EMBL" id="TDL30057.1"/>
    </source>
</evidence>
<dbReference type="VEuPathDB" id="FungiDB:BD410DRAFT_780579"/>
<gene>
    <name evidence="6" type="ORF">BD410DRAFT_780579</name>
    <name evidence="5" type="ORF">BD410DRAFT_797489</name>
</gene>
<sequence length="200" mass="21258">MSTTPRKALPTSYPSKLTHKRVRPENVASIGGNVPDDMKEHVASMFHIFMGRGAAFADSVGERVKITSIDIIPKVDEPEKLESRVVCEIDVSEDMVNGGGNMHGACSVYLIDVCSSLPICALDLAQGGSGSAGVSQAINTIFHSPAIIGDTVRIISSTLSIGARTTSSRCEIWNVTQHRLVASGVHVKMEPTPSSGRSKL</sequence>
<dbReference type="PANTHER" id="PTHR21660:SF1">
    <property type="entry name" value="ACYL-COENZYME A THIOESTERASE 13"/>
    <property type="match status" value="1"/>
</dbReference>
<feature type="domain" description="Thioesterase" evidence="4">
    <location>
        <begin position="99"/>
        <end position="178"/>
    </location>
</feature>
<dbReference type="Pfam" id="PF03061">
    <property type="entry name" value="4HBT"/>
    <property type="match status" value="1"/>
</dbReference>
<dbReference type="PANTHER" id="PTHR21660">
    <property type="entry name" value="THIOESTERASE SUPERFAMILY MEMBER-RELATED"/>
    <property type="match status" value="1"/>
</dbReference>
<organism evidence="6 7">
    <name type="scientific">Rickenella mellea</name>
    <dbReference type="NCBI Taxonomy" id="50990"/>
    <lineage>
        <taxon>Eukaryota</taxon>
        <taxon>Fungi</taxon>
        <taxon>Dikarya</taxon>
        <taxon>Basidiomycota</taxon>
        <taxon>Agaricomycotina</taxon>
        <taxon>Agaricomycetes</taxon>
        <taxon>Hymenochaetales</taxon>
        <taxon>Rickenellaceae</taxon>
        <taxon>Rickenella</taxon>
    </lineage>
</organism>
<dbReference type="EMBL" id="ML170156">
    <property type="protein sequence ID" value="TDL30057.1"/>
    <property type="molecule type" value="Genomic_DNA"/>
</dbReference>
<dbReference type="CDD" id="cd03443">
    <property type="entry name" value="PaaI_thioesterase"/>
    <property type="match status" value="1"/>
</dbReference>
<dbReference type="Proteomes" id="UP000294933">
    <property type="component" value="Unassembled WGS sequence"/>
</dbReference>
<evidence type="ECO:0000256" key="3">
    <source>
        <dbReference type="SAM" id="MobiDB-lite"/>
    </source>
</evidence>
<dbReference type="SUPFAM" id="SSF54637">
    <property type="entry name" value="Thioesterase/thiol ester dehydrase-isomerase"/>
    <property type="match status" value="1"/>
</dbReference>
<reference evidence="6 7" key="1">
    <citation type="submission" date="2018-06" db="EMBL/GenBank/DDBJ databases">
        <title>A transcriptomic atlas of mushroom development highlights an independent origin of complex multicellularity.</title>
        <authorList>
            <consortium name="DOE Joint Genome Institute"/>
            <person name="Krizsan K."/>
            <person name="Almasi E."/>
            <person name="Merenyi Z."/>
            <person name="Sahu N."/>
            <person name="Viragh M."/>
            <person name="Koszo T."/>
            <person name="Mondo S."/>
            <person name="Kiss B."/>
            <person name="Balint B."/>
            <person name="Kues U."/>
            <person name="Barry K."/>
            <person name="Hegedus J.C."/>
            <person name="Henrissat B."/>
            <person name="Johnson J."/>
            <person name="Lipzen A."/>
            <person name="Ohm R."/>
            <person name="Nagy I."/>
            <person name="Pangilinan J."/>
            <person name="Yan J."/>
            <person name="Xiong Y."/>
            <person name="Grigoriev I.V."/>
            <person name="Hibbett D.S."/>
            <person name="Nagy L.G."/>
        </authorList>
    </citation>
    <scope>NUCLEOTIDE SEQUENCE [LARGE SCALE GENOMIC DNA]</scope>
    <source>
        <strain evidence="6 7">SZMC22713</strain>
    </source>
</reference>
<accession>A0A4R5XIB2</accession>
<dbReference type="InterPro" id="IPR006683">
    <property type="entry name" value="Thioestr_dom"/>
</dbReference>
<comment type="similarity">
    <text evidence="1">Belongs to the thioesterase PaaI family.</text>
</comment>
<dbReference type="AlphaFoldDB" id="A0A4R5XIB2"/>
<feature type="region of interest" description="Disordered" evidence="3">
    <location>
        <begin position="1"/>
        <end position="20"/>
    </location>
</feature>
<dbReference type="VEuPathDB" id="FungiDB:BD410DRAFT_797489"/>
<evidence type="ECO:0000256" key="1">
    <source>
        <dbReference type="ARBA" id="ARBA00008324"/>
    </source>
</evidence>
<name>A0A4R5XIB2_9AGAM</name>
<dbReference type="InterPro" id="IPR039298">
    <property type="entry name" value="ACOT13"/>
</dbReference>
<dbReference type="InterPro" id="IPR029069">
    <property type="entry name" value="HotDog_dom_sf"/>
</dbReference>